<organism evidence="2 3">
    <name type="scientific">Trifolium medium</name>
    <dbReference type="NCBI Taxonomy" id="97028"/>
    <lineage>
        <taxon>Eukaryota</taxon>
        <taxon>Viridiplantae</taxon>
        <taxon>Streptophyta</taxon>
        <taxon>Embryophyta</taxon>
        <taxon>Tracheophyta</taxon>
        <taxon>Spermatophyta</taxon>
        <taxon>Magnoliopsida</taxon>
        <taxon>eudicotyledons</taxon>
        <taxon>Gunneridae</taxon>
        <taxon>Pentapetalae</taxon>
        <taxon>rosids</taxon>
        <taxon>fabids</taxon>
        <taxon>Fabales</taxon>
        <taxon>Fabaceae</taxon>
        <taxon>Papilionoideae</taxon>
        <taxon>50 kb inversion clade</taxon>
        <taxon>NPAAA clade</taxon>
        <taxon>Hologalegina</taxon>
        <taxon>IRL clade</taxon>
        <taxon>Trifolieae</taxon>
        <taxon>Trifolium</taxon>
    </lineage>
</organism>
<proteinExistence type="predicted"/>
<dbReference type="AlphaFoldDB" id="A0A392VHB0"/>
<sequence length="33" mass="3839">MIVQDEDSDETGEEQPLLKRKRTRQADPEQAQP</sequence>
<protein>
    <submittedName>
        <fullName evidence="2">Uncharacterized protein</fullName>
    </submittedName>
</protein>
<evidence type="ECO:0000313" key="3">
    <source>
        <dbReference type="Proteomes" id="UP000265520"/>
    </source>
</evidence>
<comment type="caution">
    <text evidence="2">The sequence shown here is derived from an EMBL/GenBank/DDBJ whole genome shotgun (WGS) entry which is preliminary data.</text>
</comment>
<dbReference type="Proteomes" id="UP000265520">
    <property type="component" value="Unassembled WGS sequence"/>
</dbReference>
<feature type="compositionally biased region" description="Acidic residues" evidence="1">
    <location>
        <begin position="1"/>
        <end position="13"/>
    </location>
</feature>
<name>A0A392VHB0_9FABA</name>
<evidence type="ECO:0000313" key="2">
    <source>
        <dbReference type="EMBL" id="MCI86351.1"/>
    </source>
</evidence>
<dbReference type="EMBL" id="LXQA011137983">
    <property type="protein sequence ID" value="MCI86351.1"/>
    <property type="molecule type" value="Genomic_DNA"/>
</dbReference>
<feature type="region of interest" description="Disordered" evidence="1">
    <location>
        <begin position="1"/>
        <end position="33"/>
    </location>
</feature>
<keyword evidence="3" id="KW-1185">Reference proteome</keyword>
<feature type="non-terminal residue" evidence="2">
    <location>
        <position position="33"/>
    </location>
</feature>
<accession>A0A392VHB0</accession>
<evidence type="ECO:0000256" key="1">
    <source>
        <dbReference type="SAM" id="MobiDB-lite"/>
    </source>
</evidence>
<reference evidence="2 3" key="1">
    <citation type="journal article" date="2018" name="Front. Plant Sci.">
        <title>Red Clover (Trifolium pratense) and Zigzag Clover (T. medium) - A Picture of Genomic Similarities and Differences.</title>
        <authorList>
            <person name="Dluhosova J."/>
            <person name="Istvanek J."/>
            <person name="Nedelnik J."/>
            <person name="Repkova J."/>
        </authorList>
    </citation>
    <scope>NUCLEOTIDE SEQUENCE [LARGE SCALE GENOMIC DNA]</scope>
    <source>
        <strain evidence="3">cv. 10/8</strain>
        <tissue evidence="2">Leaf</tissue>
    </source>
</reference>